<dbReference type="SUPFAM" id="SSF50978">
    <property type="entry name" value="WD40 repeat-like"/>
    <property type="match status" value="1"/>
</dbReference>
<proteinExistence type="predicted"/>
<dbReference type="eggNOG" id="ENOG502RS1A">
    <property type="taxonomic scope" value="Eukaryota"/>
</dbReference>
<sequence>MPSDPPELPGFYFDIVRKRYFPVNAASKGEAKRQKVEISQKDEIADYWDKEIPKYYKALWNNEDTEKLRLVNDHLERAASSVMRLSKVIFPINLNLHAELFRRKILSCVTLNDEIQLLILDNGEILKVSSDGSILMDWNPLSVFGVNNLRMLTPKVFWESNVLYIHYFDETITCKGIFCQIDNVLDEETLTPRIFFCNSYTKNSISLINRIAFSVDNKISLCFWNNTELFTEYKLGKAQITCLEVFTSRERPTQLYAGSSDGTIHCLPIKNSKIKKKRFYTLENVLHVTSIVSLLSAKDGSLYVSALKKESDSQCLYKTDPFLADDQRQKVTVLKTKIINYTKDTELFSTSPDGKYICYGKKYTRDFEIFSIFNVDDKSSQDMITNCYPIGNMNDFISLDTELSEYSIFNIEFIRPSNSKEMKGLNVDGDTIEIISNFRNINSKYRVSVTLSKETELSNILTVIFDLE</sequence>
<accession>H2ASE7</accession>
<dbReference type="Proteomes" id="UP000005220">
    <property type="component" value="Chromosome 3"/>
</dbReference>
<dbReference type="GeneID" id="13885216"/>
<protein>
    <submittedName>
        <fullName evidence="1">Uncharacterized protein</fullName>
    </submittedName>
</protein>
<organism evidence="1 2">
    <name type="scientific">Kazachstania africana (strain ATCC 22294 / BCRC 22015 / CBS 2517 / CECT 1963 / NBRC 1671 / NRRL Y-8276)</name>
    <name type="common">Yeast</name>
    <name type="synonym">Kluyveromyces africanus</name>
    <dbReference type="NCBI Taxonomy" id="1071382"/>
    <lineage>
        <taxon>Eukaryota</taxon>
        <taxon>Fungi</taxon>
        <taxon>Dikarya</taxon>
        <taxon>Ascomycota</taxon>
        <taxon>Saccharomycotina</taxon>
        <taxon>Saccharomycetes</taxon>
        <taxon>Saccharomycetales</taxon>
        <taxon>Saccharomycetaceae</taxon>
        <taxon>Kazachstania</taxon>
    </lineage>
</organism>
<dbReference type="EMBL" id="HE650823">
    <property type="protein sequence ID" value="CCF57297.1"/>
    <property type="molecule type" value="Genomic_DNA"/>
</dbReference>
<dbReference type="AlphaFoldDB" id="H2ASE7"/>
<evidence type="ECO:0000313" key="2">
    <source>
        <dbReference type="Proteomes" id="UP000005220"/>
    </source>
</evidence>
<dbReference type="OrthoDB" id="128867at2759"/>
<name>H2ASE7_KAZAF</name>
<evidence type="ECO:0000313" key="1">
    <source>
        <dbReference type="EMBL" id="CCF57297.1"/>
    </source>
</evidence>
<dbReference type="RefSeq" id="XP_003956432.1">
    <property type="nucleotide sequence ID" value="XM_003956383.1"/>
</dbReference>
<dbReference type="KEGG" id="kaf:KAFR_0C03040"/>
<dbReference type="InterPro" id="IPR036322">
    <property type="entry name" value="WD40_repeat_dom_sf"/>
</dbReference>
<reference evidence="1 2" key="1">
    <citation type="journal article" date="2011" name="Proc. Natl. Acad. Sci. U.S.A.">
        <title>Evolutionary erosion of yeast sex chromosomes by mating-type switching accidents.</title>
        <authorList>
            <person name="Gordon J.L."/>
            <person name="Armisen D."/>
            <person name="Proux-Wera E."/>
            <person name="Oheigeartaigh S.S."/>
            <person name="Byrne K.P."/>
            <person name="Wolfe K.H."/>
        </authorList>
    </citation>
    <scope>NUCLEOTIDE SEQUENCE [LARGE SCALE GENOMIC DNA]</scope>
    <source>
        <strain evidence="2">ATCC 22294 / BCRC 22015 / CBS 2517 / CECT 1963 / NBRC 1671 / NRRL Y-8276</strain>
    </source>
</reference>
<dbReference type="HOGENOM" id="CLU_564068_0_0_1"/>
<gene>
    <name evidence="1" type="primary">KAFR0C03040</name>
    <name evidence="1" type="ORF">KAFR_0C03040</name>
</gene>
<dbReference type="STRING" id="1071382.H2ASE7"/>
<dbReference type="InParanoid" id="H2ASE7"/>
<keyword evidence="2" id="KW-1185">Reference proteome</keyword>